<accession>A0A097SSA5</accession>
<dbReference type="InterPro" id="IPR033690">
    <property type="entry name" value="Adenylat_kinase_CS"/>
</dbReference>
<dbReference type="InterPro" id="IPR006259">
    <property type="entry name" value="Adenyl_kin_sub"/>
</dbReference>
<evidence type="ECO:0000256" key="1">
    <source>
        <dbReference type="ARBA" id="ARBA00022679"/>
    </source>
</evidence>
<evidence type="ECO:0000313" key="11">
    <source>
        <dbReference type="EMBL" id="AIV03478.1"/>
    </source>
</evidence>
<feature type="binding site" evidence="7">
    <location>
        <position position="98"/>
    </location>
    <ligand>
        <name>AMP</name>
        <dbReference type="ChEBI" id="CHEBI:456215"/>
    </ligand>
</feature>
<dbReference type="SUPFAM" id="SSF52540">
    <property type="entry name" value="P-loop containing nucleoside triphosphate hydrolases"/>
    <property type="match status" value="1"/>
</dbReference>
<feature type="region of interest" description="LID" evidence="7">
    <location>
        <begin position="127"/>
        <end position="164"/>
    </location>
</feature>
<keyword evidence="1 7" id="KW-0808">Transferase</keyword>
<dbReference type="EC" id="2.7.4.3" evidence="7 9"/>
<evidence type="ECO:0000256" key="9">
    <source>
        <dbReference type="RuleBase" id="RU003331"/>
    </source>
</evidence>
<dbReference type="PROSITE" id="PS00113">
    <property type="entry name" value="ADENYLATE_KINASE"/>
    <property type="match status" value="1"/>
</dbReference>
<feature type="binding site" evidence="7">
    <location>
        <begin position="91"/>
        <end position="94"/>
    </location>
    <ligand>
        <name>AMP</name>
        <dbReference type="ChEBI" id="CHEBI:456215"/>
    </ligand>
</feature>
<keyword evidence="4 7" id="KW-0418">Kinase</keyword>
<dbReference type="SUPFAM" id="SSF57774">
    <property type="entry name" value="Microbial and mitochondrial ADK, insert 'zinc finger' domain"/>
    <property type="match status" value="1"/>
</dbReference>
<feature type="binding site" evidence="7">
    <location>
        <position position="134"/>
    </location>
    <ligand>
        <name>Zn(2+)</name>
        <dbReference type="ChEBI" id="CHEBI:29105"/>
        <note>structural</note>
    </ligand>
</feature>
<feature type="binding site" evidence="7">
    <location>
        <position position="172"/>
    </location>
    <ligand>
        <name>AMP</name>
        <dbReference type="ChEBI" id="CHEBI:456215"/>
    </ligand>
</feature>
<evidence type="ECO:0000256" key="8">
    <source>
        <dbReference type="RuleBase" id="RU003330"/>
    </source>
</evidence>
<feature type="region of interest" description="NMP" evidence="7">
    <location>
        <begin position="35"/>
        <end position="64"/>
    </location>
</feature>
<dbReference type="InterPro" id="IPR007862">
    <property type="entry name" value="Adenylate_kinase_lid-dom"/>
</dbReference>
<protein>
    <recommendedName>
        <fullName evidence="7 9">Adenylate kinase</fullName>
        <shortName evidence="7">AK</shortName>
        <ecNumber evidence="7 9">2.7.4.3</ecNumber>
    </recommendedName>
    <alternativeName>
        <fullName evidence="7">ATP-AMP transphosphorylase</fullName>
    </alternativeName>
    <alternativeName>
        <fullName evidence="7">ATP:AMP phosphotransferase</fullName>
    </alternativeName>
    <alternativeName>
        <fullName evidence="7">Adenylate monophosphate kinase</fullName>
    </alternativeName>
</protein>
<feature type="binding site" evidence="7">
    <location>
        <begin position="137"/>
        <end position="138"/>
    </location>
    <ligand>
        <name>ATP</name>
        <dbReference type="ChEBI" id="CHEBI:30616"/>
    </ligand>
</feature>
<keyword evidence="5 7" id="KW-0862">Zinc</keyword>
<feature type="binding site" evidence="7">
    <location>
        <position position="200"/>
    </location>
    <ligand>
        <name>ATP</name>
        <dbReference type="ChEBI" id="CHEBI:30616"/>
    </ligand>
</feature>
<dbReference type="GO" id="GO:0005737">
    <property type="term" value="C:cytoplasm"/>
    <property type="evidence" value="ECO:0007669"/>
    <property type="project" value="UniProtKB-SubCell"/>
</dbReference>
<comment type="catalytic activity">
    <reaction evidence="7 9">
        <text>AMP + ATP = 2 ADP</text>
        <dbReference type="Rhea" id="RHEA:12973"/>
        <dbReference type="ChEBI" id="CHEBI:30616"/>
        <dbReference type="ChEBI" id="CHEBI:456215"/>
        <dbReference type="ChEBI" id="CHEBI:456216"/>
        <dbReference type="EC" id="2.7.4.3"/>
    </reaction>
</comment>
<keyword evidence="2 7" id="KW-0545">Nucleotide biosynthesis</keyword>
<feature type="binding site" evidence="7">
    <location>
        <position position="154"/>
    </location>
    <ligand>
        <name>Zn(2+)</name>
        <dbReference type="ChEBI" id="CHEBI:29105"/>
        <note>structural</note>
    </ligand>
</feature>
<dbReference type="GO" id="GO:0005524">
    <property type="term" value="F:ATP binding"/>
    <property type="evidence" value="ECO:0007669"/>
    <property type="project" value="UniProtKB-UniRule"/>
</dbReference>
<comment type="similarity">
    <text evidence="7 8">Belongs to the adenylate kinase family.</text>
</comment>
<dbReference type="GO" id="GO:0044209">
    <property type="term" value="P:AMP salvage"/>
    <property type="evidence" value="ECO:0007669"/>
    <property type="project" value="UniProtKB-UniRule"/>
</dbReference>
<evidence type="ECO:0000256" key="7">
    <source>
        <dbReference type="HAMAP-Rule" id="MF_00235"/>
    </source>
</evidence>
<dbReference type="Pfam" id="PF05191">
    <property type="entry name" value="ADK_lid"/>
    <property type="match status" value="1"/>
</dbReference>
<feature type="binding site" evidence="7">
    <location>
        <position position="128"/>
    </location>
    <ligand>
        <name>ATP</name>
        <dbReference type="ChEBI" id="CHEBI:30616"/>
    </ligand>
</feature>
<dbReference type="InterPro" id="IPR036193">
    <property type="entry name" value="ADK_active_lid_dom_sf"/>
</dbReference>
<feature type="binding site" evidence="7">
    <location>
        <position position="151"/>
    </location>
    <ligand>
        <name>Zn(2+)</name>
        <dbReference type="ChEBI" id="CHEBI:29105"/>
        <note>structural</note>
    </ligand>
</feature>
<evidence type="ECO:0000256" key="4">
    <source>
        <dbReference type="ARBA" id="ARBA00022777"/>
    </source>
</evidence>
<evidence type="ECO:0000259" key="10">
    <source>
        <dbReference type="Pfam" id="PF05191"/>
    </source>
</evidence>
<dbReference type="UniPathway" id="UPA00588">
    <property type="reaction ID" value="UER00649"/>
</dbReference>
<evidence type="ECO:0000256" key="5">
    <source>
        <dbReference type="ARBA" id="ARBA00022833"/>
    </source>
</evidence>
<dbReference type="STRING" id="1318617.MGM1_0910"/>
<gene>
    <name evidence="7 11" type="primary">adk</name>
    <name evidence="11" type="ORF">MGM1_0910</name>
</gene>
<evidence type="ECO:0000256" key="6">
    <source>
        <dbReference type="ARBA" id="ARBA00022840"/>
    </source>
</evidence>
<dbReference type="GO" id="GO:0004017">
    <property type="term" value="F:AMP kinase activity"/>
    <property type="evidence" value="ECO:0007669"/>
    <property type="project" value="UniProtKB-UniRule"/>
</dbReference>
<name>A0A097SSA5_9BACT</name>
<dbReference type="KEGG" id="mgj:MGM1_0910"/>
<feature type="binding site" evidence="7">
    <location>
        <begin position="15"/>
        <end position="20"/>
    </location>
    <ligand>
        <name>ATP</name>
        <dbReference type="ChEBI" id="CHEBI:30616"/>
    </ligand>
</feature>
<sequence length="213" mass="24197">MIKKLPNIILLGSPGSGKGSLAKQLVDRLGYKHFSTGDLFRETMNKDTPLSKQIKETIARGDLISDDITNAMIKDYLVNAVKQNQHFILDGYPRNLKQAEFTASIVDIDKVIYIDIAEELAIKRISGRISCPKCKAVFNTYFTKPKEPGICDCCGTELIHRKDDNIESAKHRFDVYKEQTQPLINYYRKKNKLIGVIATENNNIYDDVIKIIK</sequence>
<proteinExistence type="inferred from homology"/>
<keyword evidence="6 7" id="KW-0067">ATP-binding</keyword>
<feature type="binding site" evidence="7">
    <location>
        <begin position="62"/>
        <end position="64"/>
    </location>
    <ligand>
        <name>AMP</name>
        <dbReference type="ChEBI" id="CHEBI:456215"/>
    </ligand>
</feature>
<keyword evidence="3 7" id="KW-0547">Nucleotide-binding</keyword>
<dbReference type="NCBIfam" id="TIGR01351">
    <property type="entry name" value="adk"/>
    <property type="match status" value="1"/>
</dbReference>
<dbReference type="Gene3D" id="3.40.50.300">
    <property type="entry name" value="P-loop containing nucleotide triphosphate hydrolases"/>
    <property type="match status" value="1"/>
</dbReference>
<dbReference type="EMBL" id="CP007711">
    <property type="protein sequence ID" value="AIV03478.1"/>
    <property type="molecule type" value="Genomic_DNA"/>
</dbReference>
<dbReference type="Proteomes" id="UP000030066">
    <property type="component" value="Chromosome"/>
</dbReference>
<comment type="subunit">
    <text evidence="7 9">Monomer.</text>
</comment>
<comment type="pathway">
    <text evidence="7">Purine metabolism; AMP biosynthesis via salvage pathway; AMP from ADP: step 1/1.</text>
</comment>
<evidence type="ECO:0000256" key="2">
    <source>
        <dbReference type="ARBA" id="ARBA00022727"/>
    </source>
</evidence>
<feature type="domain" description="Adenylate kinase active site lid" evidence="10">
    <location>
        <begin position="128"/>
        <end position="163"/>
    </location>
</feature>
<evidence type="ECO:0000313" key="12">
    <source>
        <dbReference type="Proteomes" id="UP000030066"/>
    </source>
</evidence>
<dbReference type="HAMAP" id="MF_00235">
    <property type="entry name" value="Adenylate_kinase_Adk"/>
    <property type="match status" value="1"/>
</dbReference>
<comment type="subcellular location">
    <subcellularLocation>
        <location evidence="7 9">Cytoplasm</location>
    </subcellularLocation>
</comment>
<feature type="binding site" evidence="7">
    <location>
        <position position="131"/>
    </location>
    <ligand>
        <name>Zn(2+)</name>
        <dbReference type="ChEBI" id="CHEBI:29105"/>
        <note>structural</note>
    </ligand>
</feature>
<keyword evidence="7" id="KW-0963">Cytoplasm</keyword>
<dbReference type="eggNOG" id="COG0563">
    <property type="taxonomic scope" value="Bacteria"/>
</dbReference>
<dbReference type="HOGENOM" id="CLU_032354_1_2_14"/>
<reference evidence="11 12" key="1">
    <citation type="journal article" date="2014" name="PLoS ONE">
        <title>An emerging Mycoplasma associated with trichomoniasis, vaginal infection and disease.</title>
        <authorList>
            <consortium name="Vaginal Microbiome Consortium"/>
            <person name="Fettweis J.M."/>
            <person name="Serrano M.G."/>
            <person name="Huang B."/>
            <person name="Brooks J.P."/>
            <person name="Glascock A.L."/>
            <person name="Sheth N.U."/>
            <person name="Strauss J.F.III."/>
            <person name="Jefferson K.K."/>
            <person name="Buck G.A."/>
        </authorList>
    </citation>
    <scope>NUCLEOTIDE SEQUENCE [LARGE SCALE GENOMIC DNA]</scope>
    <source>
        <strain evidence="11 12">VCU_M1</strain>
    </source>
</reference>
<dbReference type="PRINTS" id="PR00094">
    <property type="entry name" value="ADENYLTKNASE"/>
</dbReference>
<dbReference type="InterPro" id="IPR000850">
    <property type="entry name" value="Adenylat/UMP-CMP_kin"/>
</dbReference>
<dbReference type="AlphaFoldDB" id="A0A097SSA5"/>
<comment type="function">
    <text evidence="7">Catalyzes the reversible transfer of the terminal phosphate group between ATP and AMP. Plays an important role in cellular energy homeostasis and in adenine nucleotide metabolism.</text>
</comment>
<dbReference type="GO" id="GO:0008270">
    <property type="term" value="F:zinc ion binding"/>
    <property type="evidence" value="ECO:0007669"/>
    <property type="project" value="UniProtKB-UniRule"/>
</dbReference>
<dbReference type="Pfam" id="PF00406">
    <property type="entry name" value="ADK"/>
    <property type="match status" value="1"/>
</dbReference>
<dbReference type="PANTHER" id="PTHR23359">
    <property type="entry name" value="NUCLEOTIDE KINASE"/>
    <property type="match status" value="1"/>
</dbReference>
<comment type="domain">
    <text evidence="7">Consists of three domains, a large central CORE domain and two small peripheral domains, NMPbind and LID, which undergo movements during catalysis. The LID domain closes over the site of phosphoryl transfer upon ATP binding. Assembling and dissambling the active center during each catalytic cycle provides an effective means to prevent ATP hydrolysis. Some bacteria have evolved a zinc-coordinating structure that stabilizes the LID domain.</text>
</comment>
<keyword evidence="12" id="KW-1185">Reference proteome</keyword>
<organism evidence="11 12">
    <name type="scientific">Candidatus Malacoplasma girerdii</name>
    <dbReference type="NCBI Taxonomy" id="1318617"/>
    <lineage>
        <taxon>Bacteria</taxon>
        <taxon>Bacillati</taxon>
        <taxon>Mycoplasmatota</taxon>
        <taxon>Mycoplasmoidales</taxon>
        <taxon>Mycoplasmoidaceae</taxon>
        <taxon>Malacoplasma</taxon>
    </lineage>
</organism>
<feature type="binding site" evidence="7">
    <location>
        <position position="41"/>
    </location>
    <ligand>
        <name>AMP</name>
        <dbReference type="ChEBI" id="CHEBI:456215"/>
    </ligand>
</feature>
<feature type="binding site" evidence="7">
    <location>
        <position position="36"/>
    </location>
    <ligand>
        <name>AMP</name>
        <dbReference type="ChEBI" id="CHEBI:456215"/>
    </ligand>
</feature>
<feature type="binding site" evidence="7">
    <location>
        <position position="161"/>
    </location>
    <ligand>
        <name>AMP</name>
        <dbReference type="ChEBI" id="CHEBI:456215"/>
    </ligand>
</feature>
<keyword evidence="7" id="KW-0479">Metal-binding</keyword>
<dbReference type="CDD" id="cd01428">
    <property type="entry name" value="ADK"/>
    <property type="match status" value="1"/>
</dbReference>
<evidence type="ECO:0000256" key="3">
    <source>
        <dbReference type="ARBA" id="ARBA00022741"/>
    </source>
</evidence>
<dbReference type="InterPro" id="IPR027417">
    <property type="entry name" value="P-loop_NTPase"/>
</dbReference>